<comment type="caution">
    <text evidence="1">The sequence shown here is derived from an EMBL/GenBank/DDBJ whole genome shotgun (WGS) entry which is preliminary data.</text>
</comment>
<organism evidence="1 2">
    <name type="scientific">Lithospermum erythrorhizon</name>
    <name type="common">Purple gromwell</name>
    <name type="synonym">Lithospermum officinale var. erythrorhizon</name>
    <dbReference type="NCBI Taxonomy" id="34254"/>
    <lineage>
        <taxon>Eukaryota</taxon>
        <taxon>Viridiplantae</taxon>
        <taxon>Streptophyta</taxon>
        <taxon>Embryophyta</taxon>
        <taxon>Tracheophyta</taxon>
        <taxon>Spermatophyta</taxon>
        <taxon>Magnoliopsida</taxon>
        <taxon>eudicotyledons</taxon>
        <taxon>Gunneridae</taxon>
        <taxon>Pentapetalae</taxon>
        <taxon>asterids</taxon>
        <taxon>lamiids</taxon>
        <taxon>Boraginales</taxon>
        <taxon>Boraginaceae</taxon>
        <taxon>Boraginoideae</taxon>
        <taxon>Lithospermeae</taxon>
        <taxon>Lithospermum</taxon>
    </lineage>
</organism>
<gene>
    <name evidence="1" type="ORF">LIER_36386</name>
</gene>
<protein>
    <recommendedName>
        <fullName evidence="3">Reverse transcriptase</fullName>
    </recommendedName>
</protein>
<dbReference type="EMBL" id="BAABME010016638">
    <property type="protein sequence ID" value="GAA0146803.1"/>
    <property type="molecule type" value="Genomic_DNA"/>
</dbReference>
<sequence length="93" mass="10704">MLGCKASSTPIEFGNKDRMFKGEPVNKTMYQQLVGKLIYLSHMRPDIAFAVSLVSQIKTPRCSLQDIEIFETSTRQGLTLQEFRRQDNTSIYR</sequence>
<accession>A0AAV3P6I6</accession>
<dbReference type="AlphaFoldDB" id="A0AAV3P6I6"/>
<dbReference type="Proteomes" id="UP001454036">
    <property type="component" value="Unassembled WGS sequence"/>
</dbReference>
<keyword evidence="2" id="KW-1185">Reference proteome</keyword>
<name>A0AAV3P6I6_LITER</name>
<evidence type="ECO:0000313" key="2">
    <source>
        <dbReference type="Proteomes" id="UP001454036"/>
    </source>
</evidence>
<evidence type="ECO:0000313" key="1">
    <source>
        <dbReference type="EMBL" id="GAA0146803.1"/>
    </source>
</evidence>
<evidence type="ECO:0008006" key="3">
    <source>
        <dbReference type="Google" id="ProtNLM"/>
    </source>
</evidence>
<proteinExistence type="predicted"/>
<reference evidence="1 2" key="1">
    <citation type="submission" date="2024-01" db="EMBL/GenBank/DDBJ databases">
        <title>The complete chloroplast genome sequence of Lithospermum erythrorhizon: insights into the phylogenetic relationship among Boraginaceae species and the maternal lineages of purple gromwells.</title>
        <authorList>
            <person name="Okada T."/>
            <person name="Watanabe K."/>
        </authorList>
    </citation>
    <scope>NUCLEOTIDE SEQUENCE [LARGE SCALE GENOMIC DNA]</scope>
</reference>